<dbReference type="SUPFAM" id="SSF49313">
    <property type="entry name" value="Cadherin-like"/>
    <property type="match status" value="1"/>
</dbReference>
<dbReference type="InterPro" id="IPR013783">
    <property type="entry name" value="Ig-like_fold"/>
</dbReference>
<dbReference type="Gene3D" id="2.60.40.2810">
    <property type="match status" value="1"/>
</dbReference>
<dbReference type="Proteomes" id="UP000031327">
    <property type="component" value="Unassembled WGS sequence"/>
</dbReference>
<dbReference type="PANTHER" id="PTHR34720:SF9">
    <property type="entry name" value="BLR4714 PROTEIN"/>
    <property type="match status" value="1"/>
</dbReference>
<evidence type="ECO:0000256" key="1">
    <source>
        <dbReference type="SAM" id="MobiDB-lite"/>
    </source>
</evidence>
<dbReference type="NCBIfam" id="TIGR02608">
    <property type="entry name" value="delta_60_rpt"/>
    <property type="match status" value="4"/>
</dbReference>
<feature type="domain" description="Fibronectin type-III" evidence="4">
    <location>
        <begin position="183"/>
        <end position="286"/>
    </location>
</feature>
<dbReference type="GO" id="GO:0005509">
    <property type="term" value="F:calcium ion binding"/>
    <property type="evidence" value="ECO:0007669"/>
    <property type="project" value="InterPro"/>
</dbReference>
<dbReference type="Pfam" id="PF17963">
    <property type="entry name" value="Big_9"/>
    <property type="match status" value="7"/>
</dbReference>
<sequence length="1904" mass="201524">MNLSVILRSLIALTFAVAMAGCGGGGDSEPLQQAGNTSGAVELPNNSSSNTSSNAPVVVDFSYQPKFRHARLGATQVVDELMINGTGDLTHPQGEVTERGNITVAVDNIEDPDGIGRVLLGFDNAEQAIELCSENCVSPFKFTQTGVNPYDFGQSRGTVNLQVWVEDLNGNLSVVAIKQFNWQPQSVVVEPAQRQEDGSVEINWQPLESALRYNVYLSEEPINSRSAINAIPANNRFVALSNTSQSFSGLEPKKHYYVLVTGIDGSGESAFSESILLPATEQTPPIANNDDFTGLQFESISGNVLTNDLDLGFGPIEVVSNLVTAPSSGTVNISANGNFTYTPSDSFFGTDSFVYQIQNSQGATAQATVTLQIEAVRISILTLNNTYRVEKNTELAVSGRGVLVNDVHLLNQSLQIDTQPERNVTNGVLTLNAEGSFTYVPNSEFIGEDSFVYRVRSNEGEVQLAEVFISVQDDVTSIPPVAVNDAFETSEDFILSVSSPGILENDTDETLSSVSISIETTTISGSLELTEEGGFRYVPNADFAGQDYFIYTITNEAGLSASAFGVINVVSVNDPPMAMDDSIEVAQGQPTAINVTSNDSDKDGELVLSTLEIVMQPMHGSVTFDSSTGQFIYQSDANYRGSDYFVYTVDDNEGAKSNEAFVQIFVTGENTAPMAVNDTASTSQDVPVDIDVLANDSDSDGTLVFDSIEITTNPSNGQVTLNASDSVLVYTPSSGFSGTDSFQYRVQDNENQFSNIASVTVTVQAVNQAPVANADSAQVEIGTSVTVAVLENDTDSDGTIDASTVEVIANPSKGTVNIGSAGEILYMHTGTAVGTDSFSYRVRDNVGALSNIALVSINIVEPDTTPIANADAASLDKNTSVMIDVLTNDDAKGQILNLSSIEIISAVAHGSTFIDSSTGYISYIPVTNFVGTDGFTYQVMNNLGETSNVATVTITVLPKNYPPTVSPNSANIDTDVSNGDLVLQVSASDPDGDNISYTLSGTNASLFSIASNGQVTVANASQISSNGEAVYTLTVEVCDDISPALCASAQITINVSVAQTTYVANKLTTFGSDGEKVVRLRASMESHEAGQSLLLSDGTLLVVGGVGYWNETLVRNIHRASITKVLPDGHPDTSFASQGVFTSYFGIEVADQPQNIVAKAVAVDSSNRIYVAGYADFGATEAQELLIFRLTASGVHDTSYGAGSGYTKLPLTTGGRVTPISISVDDAQIVTVLSNVAVGENTSIKLTRVDTTGNITSSLDIAPSSSQYADGMIDLGSNLLVFGEVMSEAGNKDLLFVRVIEETLAIDTSFQSAGFLQIDIDSAAFDNQVHDVIQLSDGKLLLTGDSYLSGGSDKSVFVMRLNSDGSMDTSFNSTGYILYELNQLPASGIDGQDFSVWNAYGFGLYADDTHYYVGIGRGQFSTSSNAVQLFRTDLNGVIDTSWLPESGGPTAYRQFLLAPVDWHRTSQGLFVYGYQYRSVGNNFFYSQWMGEFTLSAALNGNFGSAGEVNLDTGDANESFTEGLSVQSSSSQLLLTGNASTWQNSEVPYVYKLDNTGKGVASFGNLGKMQLALSTSVTTTTAVEALAGNILLAGNQTVDQAVIVNVKNDGQQDFDFIPGSSATAIGISASAYGGTGSTIEVTKLYTLPTTDFIAFAKINDGCIDQSHAFFYSSVGLMLGHFQYPVPSEVSCGTTARGIDFIHPVSATELVGIGTDEQVFSEPRVILAKSNLTGDLDTSFGTAGVSALDIGLVSGETMDLKGSFVDSQGKFVIFGTGGSKNFVLRVNTDGSIDSSFGSGGVLIFEQLGTTAVVVKQGWVQSTGELVLFLQESSGQGIYIARVKLADDAGTFDTTFNSVGYQNFSVSMTGQLSSAISLNNGDSFVLVLQQDEPKVIVLQAGIIEIAD</sequence>
<dbReference type="PANTHER" id="PTHR34720">
    <property type="entry name" value="MICROCYSTIN DEPENDENT PROTEIN"/>
    <property type="match status" value="1"/>
</dbReference>
<accession>A0A0C1QNR6</accession>
<dbReference type="EMBL" id="JWIC01000006">
    <property type="protein sequence ID" value="KID56682.1"/>
    <property type="molecule type" value="Genomic_DNA"/>
</dbReference>
<dbReference type="PROSITE" id="PS50853">
    <property type="entry name" value="FN3"/>
    <property type="match status" value="1"/>
</dbReference>
<feature type="compositionally biased region" description="Polar residues" evidence="1">
    <location>
        <begin position="30"/>
        <end position="39"/>
    </location>
</feature>
<proteinExistence type="predicted"/>
<dbReference type="InterPro" id="IPR002126">
    <property type="entry name" value="Cadherin-like_dom"/>
</dbReference>
<dbReference type="Gene3D" id="2.80.10.50">
    <property type="match status" value="3"/>
</dbReference>
<dbReference type="GO" id="GO:0016020">
    <property type="term" value="C:membrane"/>
    <property type="evidence" value="ECO:0007669"/>
    <property type="project" value="InterPro"/>
</dbReference>
<dbReference type="InterPro" id="IPR036116">
    <property type="entry name" value="FN3_sf"/>
</dbReference>
<evidence type="ECO:0008006" key="7">
    <source>
        <dbReference type="Google" id="ProtNLM"/>
    </source>
</evidence>
<comment type="caution">
    <text evidence="5">The sequence shown here is derived from an EMBL/GenBank/DDBJ whole genome shotgun (WGS) entry which is preliminary data.</text>
</comment>
<dbReference type="PROSITE" id="PS50268">
    <property type="entry name" value="CADHERIN_2"/>
    <property type="match status" value="1"/>
</dbReference>
<name>A0A0C1QNR6_9GAMM</name>
<evidence type="ECO:0000259" key="3">
    <source>
        <dbReference type="PROSITE" id="PS50268"/>
    </source>
</evidence>
<dbReference type="Gene3D" id="2.60.40.3440">
    <property type="match status" value="6"/>
</dbReference>
<evidence type="ECO:0000313" key="5">
    <source>
        <dbReference type="EMBL" id="KID56682.1"/>
    </source>
</evidence>
<feature type="chain" id="PRO_5002155349" description="Tandem-95 repeat protein" evidence="2">
    <location>
        <begin position="21"/>
        <end position="1904"/>
    </location>
</feature>
<evidence type="ECO:0000256" key="2">
    <source>
        <dbReference type="SAM" id="SignalP"/>
    </source>
</evidence>
<dbReference type="CDD" id="cd11304">
    <property type="entry name" value="Cadherin_repeat"/>
    <property type="match status" value="1"/>
</dbReference>
<dbReference type="Gene3D" id="2.60.40.60">
    <property type="entry name" value="Cadherins"/>
    <property type="match status" value="1"/>
</dbReference>
<dbReference type="NCBIfam" id="NF012211">
    <property type="entry name" value="tand_rpt_95"/>
    <property type="match status" value="7"/>
</dbReference>
<organism evidence="5 6">
    <name type="scientific">Pseudoalteromonas luteoviolacea</name>
    <dbReference type="NCBI Taxonomy" id="43657"/>
    <lineage>
        <taxon>Bacteria</taxon>
        <taxon>Pseudomonadati</taxon>
        <taxon>Pseudomonadota</taxon>
        <taxon>Gammaproteobacteria</taxon>
        <taxon>Alteromonadales</taxon>
        <taxon>Pseudoalteromonadaceae</taxon>
        <taxon>Pseudoalteromonas</taxon>
    </lineage>
</organism>
<dbReference type="GO" id="GO:0007156">
    <property type="term" value="P:homophilic cell adhesion via plasma membrane adhesion molecules"/>
    <property type="evidence" value="ECO:0007669"/>
    <property type="project" value="InterPro"/>
</dbReference>
<dbReference type="Pfam" id="PF17164">
    <property type="entry name" value="DUF5122"/>
    <property type="match status" value="2"/>
</dbReference>
<reference evidence="5 6" key="1">
    <citation type="submission" date="2014-12" db="EMBL/GenBank/DDBJ databases">
        <title>Draft Genome Sequence of Pseudoalteromonas luteoviolacea HI1.</title>
        <authorList>
            <person name="Asahina A.Y."/>
            <person name="Hadfield M.G."/>
        </authorList>
    </citation>
    <scope>NUCLEOTIDE SEQUENCE [LARGE SCALE GENOMIC DNA]</scope>
    <source>
        <strain evidence="5 6">HI1</strain>
    </source>
</reference>
<protein>
    <recommendedName>
        <fullName evidence="7">Tandem-95 repeat protein</fullName>
    </recommendedName>
</protein>
<keyword evidence="2" id="KW-0732">Signal</keyword>
<evidence type="ECO:0000259" key="4">
    <source>
        <dbReference type="PROSITE" id="PS50853"/>
    </source>
</evidence>
<dbReference type="CDD" id="cd00063">
    <property type="entry name" value="FN3"/>
    <property type="match status" value="1"/>
</dbReference>
<dbReference type="Gene3D" id="2.60.40.10">
    <property type="entry name" value="Immunoglobulins"/>
    <property type="match status" value="1"/>
</dbReference>
<dbReference type="SUPFAM" id="SSF49265">
    <property type="entry name" value="Fibronectin type III"/>
    <property type="match status" value="1"/>
</dbReference>
<gene>
    <name evidence="5" type="ORF">JF50_12230</name>
</gene>
<dbReference type="InterPro" id="IPR003961">
    <property type="entry name" value="FN3_dom"/>
</dbReference>
<dbReference type="InterPro" id="IPR015919">
    <property type="entry name" value="Cadherin-like_sf"/>
</dbReference>
<feature type="compositionally biased region" description="Low complexity" evidence="1">
    <location>
        <begin position="45"/>
        <end position="54"/>
    </location>
</feature>
<dbReference type="InterPro" id="IPR013431">
    <property type="entry name" value="Delta_60_rpt"/>
</dbReference>
<feature type="region of interest" description="Disordered" evidence="1">
    <location>
        <begin position="28"/>
        <end position="55"/>
    </location>
</feature>
<feature type="signal peptide" evidence="2">
    <location>
        <begin position="1"/>
        <end position="20"/>
    </location>
</feature>
<feature type="domain" description="Cadherin" evidence="3">
    <location>
        <begin position="964"/>
        <end position="1070"/>
    </location>
</feature>
<evidence type="ECO:0000313" key="6">
    <source>
        <dbReference type="Proteomes" id="UP000031327"/>
    </source>
</evidence>